<feature type="domain" description="DC1" evidence="2">
    <location>
        <begin position="210"/>
        <end position="254"/>
    </location>
</feature>
<dbReference type="AlphaFoldDB" id="A0AAU9RQI4"/>
<feature type="domain" description="DC1" evidence="2">
    <location>
        <begin position="345"/>
        <end position="392"/>
    </location>
</feature>
<dbReference type="PANTHER" id="PTHR32410">
    <property type="entry name" value="CYSTEINE/HISTIDINE-RICH C1 DOMAIN FAMILY PROTEIN"/>
    <property type="match status" value="1"/>
</dbReference>
<reference evidence="3 4" key="1">
    <citation type="submission" date="2022-03" db="EMBL/GenBank/DDBJ databases">
        <authorList>
            <person name="Nunn A."/>
            <person name="Chopra R."/>
            <person name="Nunn A."/>
            <person name="Contreras Garrido A."/>
        </authorList>
    </citation>
    <scope>NUCLEOTIDE SEQUENCE [LARGE SCALE GENOMIC DNA]</scope>
</reference>
<evidence type="ECO:0000313" key="3">
    <source>
        <dbReference type="EMBL" id="CAH2047945.1"/>
    </source>
</evidence>
<protein>
    <recommendedName>
        <fullName evidence="2">DC1 domain-containing protein</fullName>
    </recommendedName>
</protein>
<dbReference type="PANTHER" id="PTHR32410:SF181">
    <property type="entry name" value="CYSTEINE_HISTIDINE-RICH C1 DOMAIN FAMILY PROTEIN"/>
    <property type="match status" value="1"/>
</dbReference>
<sequence length="547" mass="63464">KSSKKTPKSVMDFDGGFHEIEKDGKLFMVYHHPKYCPIPQIQSPSSSSEGPSHDHPPQPLFLCPRVRYLKDCSEKYHKLAPLKSSPEYVFSTTRVENHHHVLPLFWCNNEKFKANGGCFICYGSNFGTNYYFCDHCDLTFHKECVESPIKIKHPYHPEHSLQLYFYSSMGECLYCGKRACNLVYYRTICQAVMHPICAMRLISFVIDKPKCHDHPLTFFPRQTSLTCNVCSLERKNYPTYVCLRCNFVAHNDCMYSPRIIKNPRYHVTPIVSPTFILFHLDNGFVEFVVNVSLVVMCCDYVAHIRCALGKDVWDEKELEGVPDDDNITQDDGPFDIISKGVIVHFLHDHHLRLQVNILYDENKLCEACVLPIVEGTFYTCIECDFILHETCAKYCRRIQHVLHPHPLTLKPMTQNVLGHEGCDACFRYLGGFFYRCQIEECNFVIDVSCASISEPFDYKGHEHPLFLALDPEVKPICHVCKGECRKQFNCIKCDFIICFTCATLPYKARYKHDKYFLTILRGEEICEKNWCELCECSLKDTDTKVFY</sequence>
<dbReference type="InterPro" id="IPR046349">
    <property type="entry name" value="C1-like_sf"/>
</dbReference>
<dbReference type="EMBL" id="OU466858">
    <property type="protein sequence ID" value="CAH2047945.1"/>
    <property type="molecule type" value="Genomic_DNA"/>
</dbReference>
<proteinExistence type="predicted"/>
<keyword evidence="4" id="KW-1185">Reference proteome</keyword>
<evidence type="ECO:0000313" key="4">
    <source>
        <dbReference type="Proteomes" id="UP000836841"/>
    </source>
</evidence>
<dbReference type="InterPro" id="IPR004146">
    <property type="entry name" value="DC1"/>
</dbReference>
<organism evidence="3 4">
    <name type="scientific">Thlaspi arvense</name>
    <name type="common">Field penny-cress</name>
    <dbReference type="NCBI Taxonomy" id="13288"/>
    <lineage>
        <taxon>Eukaryota</taxon>
        <taxon>Viridiplantae</taxon>
        <taxon>Streptophyta</taxon>
        <taxon>Embryophyta</taxon>
        <taxon>Tracheophyta</taxon>
        <taxon>Spermatophyta</taxon>
        <taxon>Magnoliopsida</taxon>
        <taxon>eudicotyledons</taxon>
        <taxon>Gunneridae</taxon>
        <taxon>Pentapetalae</taxon>
        <taxon>rosids</taxon>
        <taxon>malvids</taxon>
        <taxon>Brassicales</taxon>
        <taxon>Brassicaceae</taxon>
        <taxon>Thlaspideae</taxon>
        <taxon>Thlaspi</taxon>
    </lineage>
</organism>
<dbReference type="Pfam" id="PF03107">
    <property type="entry name" value="C1_2"/>
    <property type="match status" value="3"/>
</dbReference>
<dbReference type="SUPFAM" id="SSF57889">
    <property type="entry name" value="Cysteine-rich domain"/>
    <property type="match status" value="5"/>
</dbReference>
<feature type="domain" description="DC1" evidence="2">
    <location>
        <begin position="402"/>
        <end position="450"/>
    </location>
</feature>
<dbReference type="Proteomes" id="UP000836841">
    <property type="component" value="Chromosome 2"/>
</dbReference>
<accession>A0AAU9RQI4</accession>
<evidence type="ECO:0000259" key="2">
    <source>
        <dbReference type="Pfam" id="PF03107"/>
    </source>
</evidence>
<keyword evidence="1" id="KW-0677">Repeat</keyword>
<name>A0AAU9RQI4_THLAR</name>
<gene>
    <name evidence="3" type="ORF">TAV2_LOCUS7325</name>
</gene>
<evidence type="ECO:0000256" key="1">
    <source>
        <dbReference type="ARBA" id="ARBA00022737"/>
    </source>
</evidence>
<feature type="non-terminal residue" evidence="3">
    <location>
        <position position="1"/>
    </location>
</feature>
<dbReference type="InterPro" id="IPR053192">
    <property type="entry name" value="Vacuole_Formation_Reg"/>
</dbReference>